<gene>
    <name evidence="2" type="ORF">ElP_04530</name>
</gene>
<feature type="transmembrane region" description="Helical" evidence="1">
    <location>
        <begin position="37"/>
        <end position="66"/>
    </location>
</feature>
<dbReference type="RefSeq" id="WP_145266846.1">
    <property type="nucleotide sequence ID" value="NZ_CP036426.1"/>
</dbReference>
<feature type="transmembrane region" description="Helical" evidence="1">
    <location>
        <begin position="86"/>
        <end position="104"/>
    </location>
</feature>
<evidence type="ECO:0000313" key="3">
    <source>
        <dbReference type="Proteomes" id="UP000317835"/>
    </source>
</evidence>
<proteinExistence type="predicted"/>
<dbReference type="EMBL" id="CP036426">
    <property type="protein sequence ID" value="QDV32618.1"/>
    <property type="molecule type" value="Genomic_DNA"/>
</dbReference>
<organism evidence="2 3">
    <name type="scientific">Tautonia plasticadhaerens</name>
    <dbReference type="NCBI Taxonomy" id="2527974"/>
    <lineage>
        <taxon>Bacteria</taxon>
        <taxon>Pseudomonadati</taxon>
        <taxon>Planctomycetota</taxon>
        <taxon>Planctomycetia</taxon>
        <taxon>Isosphaerales</taxon>
        <taxon>Isosphaeraceae</taxon>
        <taxon>Tautonia</taxon>
    </lineage>
</organism>
<keyword evidence="3" id="KW-1185">Reference proteome</keyword>
<evidence type="ECO:0000256" key="1">
    <source>
        <dbReference type="SAM" id="Phobius"/>
    </source>
</evidence>
<keyword evidence="1" id="KW-1133">Transmembrane helix</keyword>
<keyword evidence="1" id="KW-0472">Membrane</keyword>
<keyword evidence="1" id="KW-0812">Transmembrane</keyword>
<accession>A0A518GVN7</accession>
<dbReference type="OrthoDB" id="283620at2"/>
<name>A0A518GVN7_9BACT</name>
<sequence length="267" mass="28352">MATDPQAPPSQAPTWSASPIENELPTYRALSVWSVTALVLGVISLVAFASLTFLIASAGAIASGALALRSIRRYPELVTGTGPANLGIALGLITGLASPTVFVVQRTIIDRQARSYGEQLAEALQQEGLSGAFWLAQPPSARAQTTPEKLLAEIEASAQQDPMAGADPRLNALRAIATRLSASGEQHIHVEGVESKGFDGVTPFALLLMTLDGPGTEQFPDEAQFALFRVEGMKYDGQRSWYVQDITFPYEAGSRAKVVASAHGHDH</sequence>
<evidence type="ECO:0000313" key="2">
    <source>
        <dbReference type="EMBL" id="QDV32618.1"/>
    </source>
</evidence>
<dbReference type="KEGG" id="tpla:ElP_04530"/>
<evidence type="ECO:0008006" key="4">
    <source>
        <dbReference type="Google" id="ProtNLM"/>
    </source>
</evidence>
<dbReference type="AlphaFoldDB" id="A0A518GVN7"/>
<reference evidence="2 3" key="1">
    <citation type="submission" date="2019-02" db="EMBL/GenBank/DDBJ databases">
        <title>Deep-cultivation of Planctomycetes and their phenomic and genomic characterization uncovers novel biology.</title>
        <authorList>
            <person name="Wiegand S."/>
            <person name="Jogler M."/>
            <person name="Boedeker C."/>
            <person name="Pinto D."/>
            <person name="Vollmers J."/>
            <person name="Rivas-Marin E."/>
            <person name="Kohn T."/>
            <person name="Peeters S.H."/>
            <person name="Heuer A."/>
            <person name="Rast P."/>
            <person name="Oberbeckmann S."/>
            <person name="Bunk B."/>
            <person name="Jeske O."/>
            <person name="Meyerdierks A."/>
            <person name="Storesund J.E."/>
            <person name="Kallscheuer N."/>
            <person name="Luecker S."/>
            <person name="Lage O.M."/>
            <person name="Pohl T."/>
            <person name="Merkel B.J."/>
            <person name="Hornburger P."/>
            <person name="Mueller R.-W."/>
            <person name="Bruemmer F."/>
            <person name="Labrenz M."/>
            <person name="Spormann A.M."/>
            <person name="Op den Camp H."/>
            <person name="Overmann J."/>
            <person name="Amann R."/>
            <person name="Jetten M.S.M."/>
            <person name="Mascher T."/>
            <person name="Medema M.H."/>
            <person name="Devos D.P."/>
            <person name="Kaster A.-K."/>
            <person name="Ovreas L."/>
            <person name="Rohde M."/>
            <person name="Galperin M.Y."/>
            <person name="Jogler C."/>
        </authorList>
    </citation>
    <scope>NUCLEOTIDE SEQUENCE [LARGE SCALE GENOMIC DNA]</scope>
    <source>
        <strain evidence="2 3">ElP</strain>
    </source>
</reference>
<dbReference type="Proteomes" id="UP000317835">
    <property type="component" value="Chromosome"/>
</dbReference>
<protein>
    <recommendedName>
        <fullName evidence="4">DUF4190 domain-containing protein</fullName>
    </recommendedName>
</protein>